<feature type="signal peptide" evidence="2">
    <location>
        <begin position="1"/>
        <end position="31"/>
    </location>
</feature>
<feature type="chain" id="PRO_5012692474" evidence="2">
    <location>
        <begin position="32"/>
        <end position="255"/>
    </location>
</feature>
<reference evidence="3 4" key="1">
    <citation type="submission" date="2017-06" db="EMBL/GenBank/DDBJ databases">
        <authorList>
            <person name="Kim H.J."/>
            <person name="Triplett B.A."/>
        </authorList>
    </citation>
    <scope>NUCLEOTIDE SEQUENCE [LARGE SCALE GENOMIC DNA]</scope>
    <source>
        <strain evidence="3 4">DS15</strain>
    </source>
</reference>
<evidence type="ECO:0000313" key="4">
    <source>
        <dbReference type="Proteomes" id="UP000198339"/>
    </source>
</evidence>
<dbReference type="NCBIfam" id="NF010448">
    <property type="entry name" value="PRK13874.1"/>
    <property type="match status" value="1"/>
</dbReference>
<protein>
    <submittedName>
        <fullName evidence="3">P-type conjugative transfer protein TrbJ</fullName>
    </submittedName>
</protein>
<gene>
    <name evidence="3" type="ORF">SAMN06295955_10814</name>
</gene>
<dbReference type="EMBL" id="FZPA01000008">
    <property type="protein sequence ID" value="SNS93422.1"/>
    <property type="molecule type" value="Genomic_DNA"/>
</dbReference>
<sequence>MKLHVPRTALAAALLTTSIATISFSATPAHAQFFGGIVYDPTNYAQNLLTATRALQQINNQITSLQHEAQMLINEARNLASLPYSSLQQLQQSVSRTQALLQQAQNIAYNVQQVDQVFDRQYKNVILSASDQQLITDAKTRWQNTVGGLQDAMRVQAGVVGNIDTNRSEMAALVGQSQGATGALQATQAGNQLLALQAQQLADLTAVIAANGRAQALADAERAAAAEQGREQRRRFLTPGEGYKPGNAQMFYGND</sequence>
<dbReference type="InterPro" id="IPR014147">
    <property type="entry name" value="T4SS_TrbJ"/>
</dbReference>
<keyword evidence="1" id="KW-0175">Coiled coil</keyword>
<name>A0A239IJ36_9SPHN</name>
<keyword evidence="4" id="KW-1185">Reference proteome</keyword>
<dbReference type="AlphaFoldDB" id="A0A239IJ36"/>
<evidence type="ECO:0000256" key="1">
    <source>
        <dbReference type="SAM" id="Coils"/>
    </source>
</evidence>
<dbReference type="RefSeq" id="WP_089216150.1">
    <property type="nucleotide sequence ID" value="NZ_FZPA01000008.1"/>
</dbReference>
<accession>A0A239IJ36</accession>
<organism evidence="3 4">
    <name type="scientific">Sphingopyxis indica</name>
    <dbReference type="NCBI Taxonomy" id="436663"/>
    <lineage>
        <taxon>Bacteria</taxon>
        <taxon>Pseudomonadati</taxon>
        <taxon>Pseudomonadota</taxon>
        <taxon>Alphaproteobacteria</taxon>
        <taxon>Sphingomonadales</taxon>
        <taxon>Sphingomonadaceae</taxon>
        <taxon>Sphingopyxis</taxon>
    </lineage>
</organism>
<proteinExistence type="predicted"/>
<dbReference type="OrthoDB" id="9807335at2"/>
<dbReference type="NCBIfam" id="TIGR02780">
    <property type="entry name" value="TrbJ_Ti"/>
    <property type="match status" value="1"/>
</dbReference>
<evidence type="ECO:0000256" key="2">
    <source>
        <dbReference type="SAM" id="SignalP"/>
    </source>
</evidence>
<keyword evidence="2" id="KW-0732">Signal</keyword>
<evidence type="ECO:0000313" key="3">
    <source>
        <dbReference type="EMBL" id="SNS93422.1"/>
    </source>
</evidence>
<feature type="coiled-coil region" evidence="1">
    <location>
        <begin position="48"/>
        <end position="107"/>
    </location>
</feature>
<dbReference type="Proteomes" id="UP000198339">
    <property type="component" value="Unassembled WGS sequence"/>
</dbReference>